<gene>
    <name evidence="2" type="ORF">VNI00_006274</name>
</gene>
<feature type="region of interest" description="Disordered" evidence="1">
    <location>
        <begin position="576"/>
        <end position="640"/>
    </location>
</feature>
<feature type="compositionally biased region" description="Low complexity" evidence="1">
    <location>
        <begin position="739"/>
        <end position="781"/>
    </location>
</feature>
<evidence type="ECO:0000313" key="2">
    <source>
        <dbReference type="EMBL" id="KAK7047946.1"/>
    </source>
</evidence>
<dbReference type="CDD" id="cd22541">
    <property type="entry name" value="SP5_N"/>
    <property type="match status" value="1"/>
</dbReference>
<dbReference type="EMBL" id="JAYKXP010000018">
    <property type="protein sequence ID" value="KAK7047946.1"/>
    <property type="molecule type" value="Genomic_DNA"/>
</dbReference>
<evidence type="ECO:0000313" key="3">
    <source>
        <dbReference type="Proteomes" id="UP001383192"/>
    </source>
</evidence>
<feature type="region of interest" description="Disordered" evidence="1">
    <location>
        <begin position="178"/>
        <end position="200"/>
    </location>
</feature>
<evidence type="ECO:0000256" key="1">
    <source>
        <dbReference type="SAM" id="MobiDB-lite"/>
    </source>
</evidence>
<keyword evidence="3" id="KW-1185">Reference proteome</keyword>
<feature type="compositionally biased region" description="Basic and acidic residues" evidence="1">
    <location>
        <begin position="186"/>
        <end position="200"/>
    </location>
</feature>
<dbReference type="Proteomes" id="UP001383192">
    <property type="component" value="Unassembled WGS sequence"/>
</dbReference>
<feature type="region of interest" description="Disordered" evidence="1">
    <location>
        <begin position="710"/>
        <end position="796"/>
    </location>
</feature>
<feature type="region of interest" description="Disordered" evidence="1">
    <location>
        <begin position="402"/>
        <end position="534"/>
    </location>
</feature>
<name>A0AAW0D5S9_9AGAR</name>
<dbReference type="AlphaFoldDB" id="A0AAW0D5S9"/>
<reference evidence="2 3" key="1">
    <citation type="submission" date="2024-01" db="EMBL/GenBank/DDBJ databases">
        <title>A draft genome for a cacao thread blight-causing isolate of Paramarasmius palmivorus.</title>
        <authorList>
            <person name="Baruah I.K."/>
            <person name="Bukari Y."/>
            <person name="Amoako-Attah I."/>
            <person name="Meinhardt L.W."/>
            <person name="Bailey B.A."/>
            <person name="Cohen S.P."/>
        </authorList>
    </citation>
    <scope>NUCLEOTIDE SEQUENCE [LARGE SCALE GENOMIC DNA]</scope>
    <source>
        <strain evidence="2 3">GH-12</strain>
    </source>
</reference>
<organism evidence="2 3">
    <name type="scientific">Paramarasmius palmivorus</name>
    <dbReference type="NCBI Taxonomy" id="297713"/>
    <lineage>
        <taxon>Eukaryota</taxon>
        <taxon>Fungi</taxon>
        <taxon>Dikarya</taxon>
        <taxon>Basidiomycota</taxon>
        <taxon>Agaricomycotina</taxon>
        <taxon>Agaricomycetes</taxon>
        <taxon>Agaricomycetidae</taxon>
        <taxon>Agaricales</taxon>
        <taxon>Marasmiineae</taxon>
        <taxon>Marasmiaceae</taxon>
        <taxon>Paramarasmius</taxon>
    </lineage>
</organism>
<sequence>MPNPGAFQGQRRELLDSFVEGYCQAYDEGYGDDFLSEVQRIYFMYFPPTLPEDQELTQEEINAVNIDEADPRDLERPVQKEGQSDKDYAVELATHEVVKKLLAFKIDQMDRWFAYQYRKRTNPSEKEPNAYDSLLEQLSGVSAFLGRKRAPFRMYARARAAEVEPVIQAELLALEAETTQEGSGDVTEKDGSRPAEMVEGKPKAKFIKKGKDATVAKRQEIIIRLFKALPVEDQEYWKEQVELDYQERLLKYEEDKKKDIATDPASYQRCIEQISPFVTPILHGMAKRTGWCFTLIAGGPEPRDGGRLNVIAVHAGETRGLVPMNFGAYARVPYKKGIVPLFGNFLTKVYTREEAHARALLGDGPSLKNIINEEQDGVNLDTVQHGGKTPTAGAFALQPVSNAVSKHTSSSPTSHINSPSTSSKEQEAALAKRAKSAALSSSASHISSSSTSSPQGRDTTLFKHAKPGATSSTSGVHSSSKSANTSSTSNQASSSSSASAVNSARPATSKPLAGTIPKPAKTYARAVPGGKPRVPTAARAVLTGKLPAIPSTTRATPPPPPPSQKLSPVILLQRQSGTELSSEDLSRASIPSSAPTSPPETRSPLPASPISISSAESTPPPPSARGSGHANSPIILTSSPPVAPLRRTAISALCHRLDGVEIQIKKRPAKVEEESARKRIKHEDEAMPKLVFKTEQAEVDLGSISDYERRLSSKRGRSSALGDDGRSPKRKKGITGAMKSNSKTTASASASPSVSRPTVKGTRSSSTSTSNNTATSSSSTAWGDGPVPDEAKLTIPDPPNAPDYILSTLALIRSVGITDAIFDVTIAFVQVEFEAGYDGTERLGKISRPTLVDDWIARGRPPRLRQDGIADLKAYGEEFSTWFAECSPSWREPAEEDSKLRRVKDGDWSCLRNKTGQNGITSFMAALAWWKKALDKLPMKTARDHQRKRFRQAAFNDAVDELLYTLEALML</sequence>
<feature type="compositionally biased region" description="Low complexity" evidence="1">
    <location>
        <begin position="471"/>
        <end position="504"/>
    </location>
</feature>
<feature type="region of interest" description="Disordered" evidence="1">
    <location>
        <begin position="547"/>
        <end position="566"/>
    </location>
</feature>
<protein>
    <submittedName>
        <fullName evidence="2">Uncharacterized protein</fullName>
    </submittedName>
</protein>
<feature type="compositionally biased region" description="Low complexity" evidence="1">
    <location>
        <begin position="407"/>
        <end position="453"/>
    </location>
</feature>
<accession>A0AAW0D5S9</accession>
<comment type="caution">
    <text evidence="2">The sequence shown here is derived from an EMBL/GenBank/DDBJ whole genome shotgun (WGS) entry which is preliminary data.</text>
</comment>
<feature type="compositionally biased region" description="Low complexity" evidence="1">
    <location>
        <begin position="587"/>
        <end position="617"/>
    </location>
</feature>
<proteinExistence type="predicted"/>